<comment type="caution">
    <text evidence="2">The sequence shown here is derived from an EMBL/GenBank/DDBJ whole genome shotgun (WGS) entry which is preliminary data.</text>
</comment>
<dbReference type="OrthoDB" id="1998046at2"/>
<evidence type="ECO:0000313" key="2">
    <source>
        <dbReference type="EMBL" id="RCG29383.1"/>
    </source>
</evidence>
<sequence>MQTAMKRLNRKIEVARRHGAQNVAKALAGKALQFPLALVFGGDRWHLRGFHTTNYKKMAVELARAVPGRLDVAVEVGCGLGDILTRVPATRRLGFDVDRGVIAWARFLRRARGPRAEFAVGSFDALIRHEVREIDLLLALGWFHYMPDEWIEHQTRSLLAAKRVRYVMVDEFPDQKGRIERIFDGFGVRIDRRHDWQDDKHLLLYRCDV</sequence>
<dbReference type="Proteomes" id="UP000253094">
    <property type="component" value="Unassembled WGS sequence"/>
</dbReference>
<evidence type="ECO:0000313" key="3">
    <source>
        <dbReference type="Proteomes" id="UP000253094"/>
    </source>
</evidence>
<dbReference type="InterPro" id="IPR029063">
    <property type="entry name" value="SAM-dependent_MTases_sf"/>
</dbReference>
<name>A0A367FG67_9ACTN</name>
<dbReference type="InterPro" id="IPR041698">
    <property type="entry name" value="Methyltransf_25"/>
</dbReference>
<proteinExistence type="predicted"/>
<dbReference type="SUPFAM" id="SSF53335">
    <property type="entry name" value="S-adenosyl-L-methionine-dependent methyltransferases"/>
    <property type="match status" value="1"/>
</dbReference>
<gene>
    <name evidence="2" type="ORF">DQ384_20200</name>
</gene>
<keyword evidence="3" id="KW-1185">Reference proteome</keyword>
<dbReference type="GO" id="GO:0032259">
    <property type="term" value="P:methylation"/>
    <property type="evidence" value="ECO:0007669"/>
    <property type="project" value="UniProtKB-KW"/>
</dbReference>
<evidence type="ECO:0000259" key="1">
    <source>
        <dbReference type="Pfam" id="PF13649"/>
    </source>
</evidence>
<feature type="domain" description="Methyltransferase" evidence="1">
    <location>
        <begin position="74"/>
        <end position="152"/>
    </location>
</feature>
<organism evidence="2 3">
    <name type="scientific">Sphaerisporangium album</name>
    <dbReference type="NCBI Taxonomy" id="509200"/>
    <lineage>
        <taxon>Bacteria</taxon>
        <taxon>Bacillati</taxon>
        <taxon>Actinomycetota</taxon>
        <taxon>Actinomycetes</taxon>
        <taxon>Streptosporangiales</taxon>
        <taxon>Streptosporangiaceae</taxon>
        <taxon>Sphaerisporangium</taxon>
    </lineage>
</organism>
<accession>A0A367FG67</accession>
<keyword evidence="2" id="KW-0489">Methyltransferase</keyword>
<dbReference type="Gene3D" id="3.40.50.150">
    <property type="entry name" value="Vaccinia Virus protein VP39"/>
    <property type="match status" value="1"/>
</dbReference>
<protein>
    <submittedName>
        <fullName evidence="2">Class I SAM-dependent methyltransferase</fullName>
    </submittedName>
</protein>
<dbReference type="Pfam" id="PF13649">
    <property type="entry name" value="Methyltransf_25"/>
    <property type="match status" value="1"/>
</dbReference>
<keyword evidence="2" id="KW-0808">Transferase</keyword>
<dbReference type="GO" id="GO:0008168">
    <property type="term" value="F:methyltransferase activity"/>
    <property type="evidence" value="ECO:0007669"/>
    <property type="project" value="UniProtKB-KW"/>
</dbReference>
<reference evidence="2 3" key="1">
    <citation type="submission" date="2018-06" db="EMBL/GenBank/DDBJ databases">
        <title>Sphaerisporangium craniellae sp. nov., isolated from a marine sponge in the South China Sea.</title>
        <authorList>
            <person name="Li L."/>
        </authorList>
    </citation>
    <scope>NUCLEOTIDE SEQUENCE [LARGE SCALE GENOMIC DNA]</scope>
    <source>
        <strain evidence="2 3">CCTCC AA 208026</strain>
    </source>
</reference>
<dbReference type="AlphaFoldDB" id="A0A367FG67"/>
<dbReference type="RefSeq" id="WP_114030419.1">
    <property type="nucleotide sequence ID" value="NZ_QOIL01000011.1"/>
</dbReference>
<dbReference type="EMBL" id="QOIL01000011">
    <property type="protein sequence ID" value="RCG29383.1"/>
    <property type="molecule type" value="Genomic_DNA"/>
</dbReference>